<dbReference type="Gene3D" id="3.90.1720.10">
    <property type="entry name" value="endopeptidase domain like (from Nostoc punctiforme)"/>
    <property type="match status" value="1"/>
</dbReference>
<evidence type="ECO:0000256" key="4">
    <source>
        <dbReference type="ARBA" id="ARBA00022807"/>
    </source>
</evidence>
<dbReference type="InterPro" id="IPR051202">
    <property type="entry name" value="Peptidase_C40"/>
</dbReference>
<dbReference type="Proteomes" id="UP000321513">
    <property type="component" value="Unassembled WGS sequence"/>
</dbReference>
<dbReference type="OrthoDB" id="9813368at2"/>
<dbReference type="GO" id="GO:0006508">
    <property type="term" value="P:proteolysis"/>
    <property type="evidence" value="ECO:0007669"/>
    <property type="project" value="UniProtKB-KW"/>
</dbReference>
<dbReference type="Gene3D" id="2.30.30.40">
    <property type="entry name" value="SH3 Domains"/>
    <property type="match status" value="1"/>
</dbReference>
<organism evidence="6 7">
    <name type="scientific">Segetibacter aerophilus</name>
    <dbReference type="NCBI Taxonomy" id="670293"/>
    <lineage>
        <taxon>Bacteria</taxon>
        <taxon>Pseudomonadati</taxon>
        <taxon>Bacteroidota</taxon>
        <taxon>Chitinophagia</taxon>
        <taxon>Chitinophagales</taxon>
        <taxon>Chitinophagaceae</taxon>
        <taxon>Segetibacter</taxon>
    </lineage>
</organism>
<dbReference type="InterPro" id="IPR038765">
    <property type="entry name" value="Papain-like_cys_pep_sf"/>
</dbReference>
<accession>A0A512BE49</accession>
<gene>
    <name evidence="6" type="ORF">SAE01_26230</name>
</gene>
<dbReference type="Pfam" id="PF18348">
    <property type="entry name" value="SH3_16"/>
    <property type="match status" value="1"/>
</dbReference>
<keyword evidence="2" id="KW-0645">Protease</keyword>
<dbReference type="PROSITE" id="PS51935">
    <property type="entry name" value="NLPC_P60"/>
    <property type="match status" value="1"/>
</dbReference>
<dbReference type="AlphaFoldDB" id="A0A512BE49"/>
<proteinExistence type="inferred from homology"/>
<evidence type="ECO:0000256" key="1">
    <source>
        <dbReference type="ARBA" id="ARBA00007074"/>
    </source>
</evidence>
<dbReference type="RefSeq" id="WP_147204237.1">
    <property type="nucleotide sequence ID" value="NZ_BJYT01000009.1"/>
</dbReference>
<dbReference type="PANTHER" id="PTHR47053">
    <property type="entry name" value="MUREIN DD-ENDOPEPTIDASE MEPH-RELATED"/>
    <property type="match status" value="1"/>
</dbReference>
<evidence type="ECO:0000313" key="7">
    <source>
        <dbReference type="Proteomes" id="UP000321513"/>
    </source>
</evidence>
<sequence length="253" mass="28456">MTLLVCIVPVCPMRAESAHRSEQVSQLLFGEICEVVESARDFVKVKGVYDSYEGWCQESQLEQFEDDQSFIKTGRLAGDWVNKIIVDDKLMRIPFGSSLHNNGFVGRRRVEYSGKVFNVEKNKSSMELLEEIAFLFLNSPYLWGGRSVFGIDCSGFTQTVFKFLNIPLLRDASQQVTQGDEVGFLQEVKAGDLAFFDNEAGRITHVGILLDTKTIIHASGKVRIDTIDNLGIVNGDTGKRTHKLRLIKRIISE</sequence>
<dbReference type="InterPro" id="IPR041382">
    <property type="entry name" value="SH3_16"/>
</dbReference>
<name>A0A512BE49_9BACT</name>
<evidence type="ECO:0000256" key="3">
    <source>
        <dbReference type="ARBA" id="ARBA00022801"/>
    </source>
</evidence>
<reference evidence="6 7" key="1">
    <citation type="submission" date="2019-07" db="EMBL/GenBank/DDBJ databases">
        <title>Whole genome shotgun sequence of Segetibacter aerophilus NBRC 106135.</title>
        <authorList>
            <person name="Hosoyama A."/>
            <person name="Uohara A."/>
            <person name="Ohji S."/>
            <person name="Ichikawa N."/>
        </authorList>
    </citation>
    <scope>NUCLEOTIDE SEQUENCE [LARGE SCALE GENOMIC DNA]</scope>
    <source>
        <strain evidence="6 7">NBRC 106135</strain>
    </source>
</reference>
<keyword evidence="3 6" id="KW-0378">Hydrolase</keyword>
<keyword evidence="4" id="KW-0788">Thiol protease</keyword>
<evidence type="ECO:0000313" key="6">
    <source>
        <dbReference type="EMBL" id="GEO10127.1"/>
    </source>
</evidence>
<evidence type="ECO:0000256" key="2">
    <source>
        <dbReference type="ARBA" id="ARBA00022670"/>
    </source>
</evidence>
<feature type="domain" description="NlpC/P60" evidence="5">
    <location>
        <begin position="122"/>
        <end position="251"/>
    </location>
</feature>
<dbReference type="Pfam" id="PF00877">
    <property type="entry name" value="NLPC_P60"/>
    <property type="match status" value="1"/>
</dbReference>
<keyword evidence="7" id="KW-1185">Reference proteome</keyword>
<dbReference type="SUPFAM" id="SSF54001">
    <property type="entry name" value="Cysteine proteinases"/>
    <property type="match status" value="1"/>
</dbReference>
<comment type="similarity">
    <text evidence="1">Belongs to the peptidase C40 family.</text>
</comment>
<comment type="caution">
    <text evidence="6">The sequence shown here is derived from an EMBL/GenBank/DDBJ whole genome shotgun (WGS) entry which is preliminary data.</text>
</comment>
<dbReference type="EMBL" id="BJYT01000009">
    <property type="protein sequence ID" value="GEO10127.1"/>
    <property type="molecule type" value="Genomic_DNA"/>
</dbReference>
<dbReference type="InterPro" id="IPR000064">
    <property type="entry name" value="NLP_P60_dom"/>
</dbReference>
<evidence type="ECO:0000259" key="5">
    <source>
        <dbReference type="PROSITE" id="PS51935"/>
    </source>
</evidence>
<dbReference type="GO" id="GO:0008234">
    <property type="term" value="F:cysteine-type peptidase activity"/>
    <property type="evidence" value="ECO:0007669"/>
    <property type="project" value="UniProtKB-KW"/>
</dbReference>
<protein>
    <submittedName>
        <fullName evidence="6">Hydrolase Nlp/P60</fullName>
    </submittedName>
</protein>
<dbReference type="PANTHER" id="PTHR47053:SF1">
    <property type="entry name" value="MUREIN DD-ENDOPEPTIDASE MEPH-RELATED"/>
    <property type="match status" value="1"/>
</dbReference>